<comment type="caution">
    <text evidence="1">The sequence shown here is derived from an EMBL/GenBank/DDBJ whole genome shotgun (WGS) entry which is preliminary data.</text>
</comment>
<dbReference type="Proteomes" id="UP000308705">
    <property type="component" value="Unassembled WGS sequence"/>
</dbReference>
<reference evidence="1 2" key="1">
    <citation type="submission" date="2019-04" db="EMBL/GenBank/DDBJ databases">
        <title>Herbidospora sp. NEAU-GS14.nov., a novel actinomycete isolated from soil.</title>
        <authorList>
            <person name="Han L."/>
        </authorList>
    </citation>
    <scope>NUCLEOTIDE SEQUENCE [LARGE SCALE GENOMIC DNA]</scope>
    <source>
        <strain evidence="1 2">NEAU-GS14</strain>
    </source>
</reference>
<proteinExistence type="predicted"/>
<name>A0A4U3M8I4_9ACTN</name>
<protein>
    <submittedName>
        <fullName evidence="1">Uncharacterized protein</fullName>
    </submittedName>
</protein>
<evidence type="ECO:0000313" key="1">
    <source>
        <dbReference type="EMBL" id="TKK84622.1"/>
    </source>
</evidence>
<sequence length="121" mass="13591">MNSVEFESGDVARFYLGTEEIRYTFVSDGAAGTITAKSAFFGEPKKMAVMLQLSDNTEIGDWGIMGVVLCDGHQLTARPHFNAADKYPLDGVDNEEARASISRLFSEIAWHYYEITNWRRS</sequence>
<gene>
    <name evidence="1" type="ORF">FDA94_28755</name>
</gene>
<dbReference type="EMBL" id="SZQA01000033">
    <property type="protein sequence ID" value="TKK84622.1"/>
    <property type="molecule type" value="Genomic_DNA"/>
</dbReference>
<accession>A0A4U3M8I4</accession>
<dbReference type="RefSeq" id="WP_137250206.1">
    <property type="nucleotide sequence ID" value="NZ_SZQA01000033.1"/>
</dbReference>
<dbReference type="AlphaFoldDB" id="A0A4U3M8I4"/>
<evidence type="ECO:0000313" key="2">
    <source>
        <dbReference type="Proteomes" id="UP000308705"/>
    </source>
</evidence>
<keyword evidence="2" id="KW-1185">Reference proteome</keyword>
<organism evidence="1 2">
    <name type="scientific">Herbidospora galbida</name>
    <dbReference type="NCBI Taxonomy" id="2575442"/>
    <lineage>
        <taxon>Bacteria</taxon>
        <taxon>Bacillati</taxon>
        <taxon>Actinomycetota</taxon>
        <taxon>Actinomycetes</taxon>
        <taxon>Streptosporangiales</taxon>
        <taxon>Streptosporangiaceae</taxon>
        <taxon>Herbidospora</taxon>
    </lineage>
</organism>